<dbReference type="Proteomes" id="UP000033428">
    <property type="component" value="Unassembled WGS sequence"/>
</dbReference>
<protein>
    <submittedName>
        <fullName evidence="2">Integrase catalytic subunit</fullName>
    </submittedName>
</protein>
<dbReference type="NCBIfam" id="NF033516">
    <property type="entry name" value="transpos_IS3"/>
    <property type="match status" value="1"/>
</dbReference>
<evidence type="ECO:0000313" key="2">
    <source>
        <dbReference type="EMBL" id="KJJ84446.1"/>
    </source>
</evidence>
<accession>A0A0F0CSE3</accession>
<proteinExistence type="predicted"/>
<sequence>MAKKKAWTISREQKILFIDKNNTELSVRQQCELLGFNRSNLYYQRQEKELLDEHQLRRAIDEQFMKDPCGVIKMMKYLRRLGHTAGKKLIRRLMRSMNLVAIYPKPRISQKHPEHRIYPYLLRGVEIVRVNQVWATDITYIQLARGYCYLVAIMDWFSRYVLSWRLSNTLDASFCVECLDEVLKKYGKPEIFNNDQGTQFTSMEFIQKLLDANIRISMDGRGRVFDNIFIERLWRTVKYSNIYVHEYPTMRDAHDGLRIYFNGYNTERLHQSLYYQTPWEEYYGIKFCKPSPGNSLCLLYKFYTEYSYGLF</sequence>
<evidence type="ECO:0000259" key="1">
    <source>
        <dbReference type="PROSITE" id="PS50994"/>
    </source>
</evidence>
<organism evidence="2 3">
    <name type="scientific">Candidatus Omnitrophus magneticus</name>
    <dbReference type="NCBI Taxonomy" id="1609969"/>
    <lineage>
        <taxon>Bacteria</taxon>
        <taxon>Pseudomonadati</taxon>
        <taxon>Candidatus Omnitrophota</taxon>
        <taxon>Candidatus Omnitrophus</taxon>
    </lineage>
</organism>
<dbReference type="PANTHER" id="PTHR46889">
    <property type="entry name" value="TRANSPOSASE INSF FOR INSERTION SEQUENCE IS3B-RELATED"/>
    <property type="match status" value="1"/>
</dbReference>
<keyword evidence="3" id="KW-1185">Reference proteome</keyword>
<dbReference type="SUPFAM" id="SSF53098">
    <property type="entry name" value="Ribonuclease H-like"/>
    <property type="match status" value="1"/>
</dbReference>
<dbReference type="AlphaFoldDB" id="A0A0F0CSE3"/>
<dbReference type="InterPro" id="IPR048020">
    <property type="entry name" value="Transpos_IS3"/>
</dbReference>
<dbReference type="EMBL" id="JYNY01000354">
    <property type="protein sequence ID" value="KJJ84446.1"/>
    <property type="molecule type" value="Genomic_DNA"/>
</dbReference>
<dbReference type="Pfam" id="PF13276">
    <property type="entry name" value="HTH_21"/>
    <property type="match status" value="1"/>
</dbReference>
<feature type="domain" description="Integrase catalytic" evidence="1">
    <location>
        <begin position="115"/>
        <end position="286"/>
    </location>
</feature>
<dbReference type="InterPro" id="IPR036397">
    <property type="entry name" value="RNaseH_sf"/>
</dbReference>
<name>A0A0F0CSE3_9BACT</name>
<comment type="caution">
    <text evidence="2">The sequence shown here is derived from an EMBL/GenBank/DDBJ whole genome shotgun (WGS) entry which is preliminary data.</text>
</comment>
<dbReference type="PROSITE" id="PS50994">
    <property type="entry name" value="INTEGRASE"/>
    <property type="match status" value="1"/>
</dbReference>
<gene>
    <name evidence="2" type="ORF">OMAG_001686</name>
</gene>
<dbReference type="PANTHER" id="PTHR46889:SF4">
    <property type="entry name" value="TRANSPOSASE INSO FOR INSERTION SEQUENCE ELEMENT IS911B-RELATED"/>
    <property type="match status" value="1"/>
</dbReference>
<dbReference type="PATRIC" id="fig|1609969.3.peg.1810"/>
<dbReference type="InterPro" id="IPR050900">
    <property type="entry name" value="Transposase_IS3/IS150/IS904"/>
</dbReference>
<dbReference type="Pfam" id="PF00665">
    <property type="entry name" value="rve"/>
    <property type="match status" value="1"/>
</dbReference>
<dbReference type="GO" id="GO:0015074">
    <property type="term" value="P:DNA integration"/>
    <property type="evidence" value="ECO:0007669"/>
    <property type="project" value="InterPro"/>
</dbReference>
<dbReference type="GO" id="GO:0003676">
    <property type="term" value="F:nucleic acid binding"/>
    <property type="evidence" value="ECO:0007669"/>
    <property type="project" value="InterPro"/>
</dbReference>
<dbReference type="InterPro" id="IPR012337">
    <property type="entry name" value="RNaseH-like_sf"/>
</dbReference>
<reference evidence="2 3" key="1">
    <citation type="submission" date="2015-02" db="EMBL/GenBank/DDBJ databases">
        <title>Single-cell genomics of uncultivated deep-branching MTB reveals a conserved set of magnetosome genes.</title>
        <authorList>
            <person name="Kolinko S."/>
            <person name="Richter M."/>
            <person name="Glockner F.O."/>
            <person name="Brachmann A."/>
            <person name="Schuler D."/>
        </authorList>
    </citation>
    <scope>NUCLEOTIDE SEQUENCE [LARGE SCALE GENOMIC DNA]</scope>
    <source>
        <strain evidence="2">SKK-01</strain>
    </source>
</reference>
<dbReference type="InterPro" id="IPR025948">
    <property type="entry name" value="HTH-like_dom"/>
</dbReference>
<dbReference type="Gene3D" id="3.30.420.10">
    <property type="entry name" value="Ribonuclease H-like superfamily/Ribonuclease H"/>
    <property type="match status" value="1"/>
</dbReference>
<evidence type="ECO:0000313" key="3">
    <source>
        <dbReference type="Proteomes" id="UP000033428"/>
    </source>
</evidence>
<dbReference type="InterPro" id="IPR001584">
    <property type="entry name" value="Integrase_cat-core"/>
</dbReference>